<dbReference type="InterPro" id="IPR001179">
    <property type="entry name" value="PPIase_FKBP_dom"/>
</dbReference>
<feature type="compositionally biased region" description="Polar residues" evidence="12">
    <location>
        <begin position="45"/>
        <end position="54"/>
    </location>
</feature>
<keyword evidence="16" id="KW-1185">Reference proteome</keyword>
<evidence type="ECO:0000256" key="9">
    <source>
        <dbReference type="ARBA" id="ARBA00023180"/>
    </source>
</evidence>
<dbReference type="Proteomes" id="UP001178461">
    <property type="component" value="Chromosome 1"/>
</dbReference>
<feature type="domain" description="EF-hand" evidence="14">
    <location>
        <begin position="262"/>
        <end position="295"/>
    </location>
</feature>
<dbReference type="Gene3D" id="1.10.238.10">
    <property type="entry name" value="EF-hand"/>
    <property type="match status" value="1"/>
</dbReference>
<dbReference type="GO" id="GO:0005783">
    <property type="term" value="C:endoplasmic reticulum"/>
    <property type="evidence" value="ECO:0007669"/>
    <property type="project" value="UniProtKB-ARBA"/>
</dbReference>
<dbReference type="InterPro" id="IPR018247">
    <property type="entry name" value="EF_Hand_1_Ca_BS"/>
</dbReference>
<dbReference type="PROSITE" id="PS00018">
    <property type="entry name" value="EF_HAND_1"/>
    <property type="match status" value="2"/>
</dbReference>
<keyword evidence="10 11" id="KW-0413">Isomerase</keyword>
<feature type="compositionally biased region" description="Low complexity" evidence="12">
    <location>
        <begin position="55"/>
        <end position="68"/>
    </location>
</feature>
<feature type="compositionally biased region" description="Basic and acidic residues" evidence="12">
    <location>
        <begin position="26"/>
        <end position="36"/>
    </location>
</feature>
<evidence type="ECO:0000256" key="12">
    <source>
        <dbReference type="SAM" id="MobiDB-lite"/>
    </source>
</evidence>
<dbReference type="PROSITE" id="PS50059">
    <property type="entry name" value="FKBP_PPIASE"/>
    <property type="match status" value="1"/>
</dbReference>
<dbReference type="InterPro" id="IPR011992">
    <property type="entry name" value="EF-hand-dom_pair"/>
</dbReference>
<evidence type="ECO:0000256" key="1">
    <source>
        <dbReference type="ARBA" id="ARBA00000971"/>
    </source>
</evidence>
<evidence type="ECO:0000256" key="8">
    <source>
        <dbReference type="ARBA" id="ARBA00023110"/>
    </source>
</evidence>
<evidence type="ECO:0000259" key="13">
    <source>
        <dbReference type="PROSITE" id="PS50059"/>
    </source>
</evidence>
<keyword evidence="6" id="KW-0256">Endoplasmic reticulum</keyword>
<dbReference type="EC" id="5.2.1.8" evidence="2 11"/>
<reference evidence="15" key="1">
    <citation type="submission" date="2022-12" db="EMBL/GenBank/DDBJ databases">
        <authorList>
            <person name="Alioto T."/>
            <person name="Alioto T."/>
            <person name="Gomez Garrido J."/>
        </authorList>
    </citation>
    <scope>NUCLEOTIDE SEQUENCE</scope>
</reference>
<keyword evidence="4" id="KW-0732">Signal</keyword>
<protein>
    <recommendedName>
        <fullName evidence="2 11">peptidylprolyl isomerase</fullName>
        <ecNumber evidence="2 11">5.2.1.8</ecNumber>
    </recommendedName>
</protein>
<evidence type="ECO:0000256" key="5">
    <source>
        <dbReference type="ARBA" id="ARBA00022737"/>
    </source>
</evidence>
<dbReference type="InterPro" id="IPR046357">
    <property type="entry name" value="PPIase_dom_sf"/>
</dbReference>
<dbReference type="SUPFAM" id="SSF54534">
    <property type="entry name" value="FKBP-like"/>
    <property type="match status" value="1"/>
</dbReference>
<dbReference type="Pfam" id="PF00254">
    <property type="entry name" value="FKBP_C"/>
    <property type="match status" value="1"/>
</dbReference>
<evidence type="ECO:0000313" key="16">
    <source>
        <dbReference type="Proteomes" id="UP001178461"/>
    </source>
</evidence>
<dbReference type="Gene3D" id="3.10.50.40">
    <property type="match status" value="1"/>
</dbReference>
<evidence type="ECO:0000313" key="15">
    <source>
        <dbReference type="EMBL" id="CAI5762229.1"/>
    </source>
</evidence>
<evidence type="ECO:0000256" key="11">
    <source>
        <dbReference type="PROSITE-ProRule" id="PRU00277"/>
    </source>
</evidence>
<dbReference type="PANTHER" id="PTHR46222:SF2">
    <property type="entry name" value="PEPTIDYL-PROLYL CIS-TRANS ISOMERASE FKBP7"/>
    <property type="match status" value="1"/>
</dbReference>
<sequence length="295" mass="32639">MGKAEEAKRASSASGTHPAPPARPPEGGEARQRLEQPRAAPLSAPVTSNNASATQPRRAARQIPQPRSRAPAAMHFAAGICFFLQAFALVTLRADGQKKEEGASDDEVQMEVVHVPENCHPKSKKGDLLNAHYDGYLAGEKSKFYCSRTQNNGHPKWFVLGVGQVIKGLDIAMLNMCPGEKRKVIIPPSLAYGKQGYEPAKIPPNATLIFEIELYAVTQGPRSVEAFSQMDLDSDKKLSKHEIDHYLKKEFERDGKKRDPSVHQDVLLDIFKKNDHDGDGFISAKEYNVYQHDEL</sequence>
<dbReference type="PANTHER" id="PTHR46222">
    <property type="entry name" value="PEPTIDYL-PROLYL CIS-TRANS ISOMERASE FKBP7/14"/>
    <property type="match status" value="1"/>
</dbReference>
<dbReference type="AlphaFoldDB" id="A0AA35JNC3"/>
<dbReference type="InterPro" id="IPR002048">
    <property type="entry name" value="EF_hand_dom"/>
</dbReference>
<evidence type="ECO:0000256" key="6">
    <source>
        <dbReference type="ARBA" id="ARBA00022824"/>
    </source>
</evidence>
<evidence type="ECO:0000256" key="10">
    <source>
        <dbReference type="ARBA" id="ARBA00023235"/>
    </source>
</evidence>
<dbReference type="PROSITE" id="PS50222">
    <property type="entry name" value="EF_HAND_2"/>
    <property type="match status" value="1"/>
</dbReference>
<dbReference type="SUPFAM" id="SSF47473">
    <property type="entry name" value="EF-hand"/>
    <property type="match status" value="1"/>
</dbReference>
<evidence type="ECO:0000256" key="4">
    <source>
        <dbReference type="ARBA" id="ARBA00022729"/>
    </source>
</evidence>
<feature type="region of interest" description="Disordered" evidence="12">
    <location>
        <begin position="1"/>
        <end position="68"/>
    </location>
</feature>
<evidence type="ECO:0000256" key="7">
    <source>
        <dbReference type="ARBA" id="ARBA00022837"/>
    </source>
</evidence>
<dbReference type="InterPro" id="IPR052273">
    <property type="entry name" value="PPIase_FKBP"/>
</dbReference>
<comment type="catalytic activity">
    <reaction evidence="1 11">
        <text>[protein]-peptidylproline (omega=180) = [protein]-peptidylproline (omega=0)</text>
        <dbReference type="Rhea" id="RHEA:16237"/>
        <dbReference type="Rhea" id="RHEA-COMP:10747"/>
        <dbReference type="Rhea" id="RHEA-COMP:10748"/>
        <dbReference type="ChEBI" id="CHEBI:83833"/>
        <dbReference type="ChEBI" id="CHEBI:83834"/>
        <dbReference type="EC" id="5.2.1.8"/>
    </reaction>
</comment>
<evidence type="ECO:0000259" key="14">
    <source>
        <dbReference type="PROSITE" id="PS50222"/>
    </source>
</evidence>
<organism evidence="15 16">
    <name type="scientific">Podarcis lilfordi</name>
    <name type="common">Lilford's wall lizard</name>
    <dbReference type="NCBI Taxonomy" id="74358"/>
    <lineage>
        <taxon>Eukaryota</taxon>
        <taxon>Metazoa</taxon>
        <taxon>Chordata</taxon>
        <taxon>Craniata</taxon>
        <taxon>Vertebrata</taxon>
        <taxon>Euteleostomi</taxon>
        <taxon>Lepidosauria</taxon>
        <taxon>Squamata</taxon>
        <taxon>Bifurcata</taxon>
        <taxon>Unidentata</taxon>
        <taxon>Episquamata</taxon>
        <taxon>Laterata</taxon>
        <taxon>Lacertibaenia</taxon>
        <taxon>Lacertidae</taxon>
        <taxon>Podarcis</taxon>
    </lineage>
</organism>
<dbReference type="FunFam" id="3.10.50.40:FF:000006">
    <property type="entry name" value="Peptidyl-prolyl cis-trans isomerase"/>
    <property type="match status" value="1"/>
</dbReference>
<name>A0AA35JNC3_9SAUR</name>
<keyword evidence="5" id="KW-0677">Repeat</keyword>
<keyword evidence="9" id="KW-0325">Glycoprotein</keyword>
<dbReference type="GO" id="GO:0005509">
    <property type="term" value="F:calcium ion binding"/>
    <property type="evidence" value="ECO:0007669"/>
    <property type="project" value="InterPro"/>
</dbReference>
<feature type="domain" description="PPIase FKBP-type" evidence="13">
    <location>
        <begin position="126"/>
        <end position="218"/>
    </location>
</feature>
<accession>A0AA35JNC3</accession>
<gene>
    <name evidence="15" type="ORF">PODLI_1B012823</name>
</gene>
<dbReference type="EMBL" id="OX395126">
    <property type="protein sequence ID" value="CAI5762229.1"/>
    <property type="molecule type" value="Genomic_DNA"/>
</dbReference>
<keyword evidence="7" id="KW-0106">Calcium</keyword>
<keyword evidence="3" id="KW-0479">Metal-binding</keyword>
<keyword evidence="8 11" id="KW-0697">Rotamase</keyword>
<evidence type="ECO:0000256" key="3">
    <source>
        <dbReference type="ARBA" id="ARBA00022723"/>
    </source>
</evidence>
<proteinExistence type="predicted"/>
<evidence type="ECO:0000256" key="2">
    <source>
        <dbReference type="ARBA" id="ARBA00013194"/>
    </source>
</evidence>
<dbReference type="GO" id="GO:0003755">
    <property type="term" value="F:peptidyl-prolyl cis-trans isomerase activity"/>
    <property type="evidence" value="ECO:0007669"/>
    <property type="project" value="UniProtKB-KW"/>
</dbReference>